<accession>A0A7D7WD75</accession>
<protein>
    <submittedName>
        <fullName evidence="2">Uncharacterized protein</fullName>
    </submittedName>
</protein>
<evidence type="ECO:0000256" key="1">
    <source>
        <dbReference type="SAM" id="Phobius"/>
    </source>
</evidence>
<sequence length="212" mass="21718">MQQQTDAPIARPRWMTLLVTGILLVAGGLTLWVSPSLAEGAWLGAAIALAVGRTGIPIGLSVAGRIALVAVPIVMIGTGMRLEQDALEPFDAVILLNDVPVAPEVMHLLVIAGGGAVLAAAAGVVASVLIVRSNVFSNGWGWLALPVLAGGAMCAIARDLIVATFAVSIGYAELDTWLMLAQFIGSVVVGGVLIFVAVVARSRMPVPEQPVG</sequence>
<reference evidence="2 3" key="1">
    <citation type="journal article" date="2020" name="Front. Microbiol.">
        <title>Design of Bacterial Strain-Specific qPCR Assays Using NGS Data and Publicly Available Resources and Its Application to Track Biocontrol Strains.</title>
        <authorList>
            <person name="Hernandez I."/>
            <person name="Sant C."/>
            <person name="Martinez R."/>
            <person name="Fernandez C."/>
        </authorList>
    </citation>
    <scope>NUCLEOTIDE SEQUENCE [LARGE SCALE GENOMIC DNA]</scope>
    <source>
        <strain evidence="2 3">B24</strain>
    </source>
</reference>
<evidence type="ECO:0000313" key="2">
    <source>
        <dbReference type="EMBL" id="QMU96512.1"/>
    </source>
</evidence>
<feature type="transmembrane region" description="Helical" evidence="1">
    <location>
        <begin position="12"/>
        <end position="34"/>
    </location>
</feature>
<feature type="transmembrane region" description="Helical" evidence="1">
    <location>
        <begin position="105"/>
        <end position="131"/>
    </location>
</feature>
<dbReference type="EMBL" id="CP043732">
    <property type="protein sequence ID" value="QMU96512.1"/>
    <property type="molecule type" value="Genomic_DNA"/>
</dbReference>
<feature type="transmembrane region" description="Helical" evidence="1">
    <location>
        <begin position="63"/>
        <end position="82"/>
    </location>
</feature>
<keyword evidence="1" id="KW-0472">Membrane</keyword>
<keyword evidence="1" id="KW-0812">Transmembrane</keyword>
<dbReference type="RefSeq" id="WP_182254993.1">
    <property type="nucleotide sequence ID" value="NZ_CP043732.1"/>
</dbReference>
<evidence type="ECO:0000313" key="3">
    <source>
        <dbReference type="Proteomes" id="UP000515708"/>
    </source>
</evidence>
<name>A0A7D7WD75_9MICO</name>
<gene>
    <name evidence="2" type="ORF">FVO59_04275</name>
</gene>
<keyword evidence="1" id="KW-1133">Transmembrane helix</keyword>
<dbReference type="Proteomes" id="UP000515708">
    <property type="component" value="Chromosome"/>
</dbReference>
<feature type="transmembrane region" description="Helical" evidence="1">
    <location>
        <begin position="143"/>
        <end position="171"/>
    </location>
</feature>
<dbReference type="AlphaFoldDB" id="A0A7D7WD75"/>
<organism evidence="2 3">
    <name type="scientific">Microbacterium esteraromaticum</name>
    <dbReference type="NCBI Taxonomy" id="57043"/>
    <lineage>
        <taxon>Bacteria</taxon>
        <taxon>Bacillati</taxon>
        <taxon>Actinomycetota</taxon>
        <taxon>Actinomycetes</taxon>
        <taxon>Micrococcales</taxon>
        <taxon>Microbacteriaceae</taxon>
        <taxon>Microbacterium</taxon>
    </lineage>
</organism>
<proteinExistence type="predicted"/>
<feature type="transmembrane region" description="Helical" evidence="1">
    <location>
        <begin position="177"/>
        <end position="200"/>
    </location>
</feature>